<accession>A0ABS4JFS6</accession>
<keyword evidence="2" id="KW-1003">Cell membrane</keyword>
<dbReference type="InterPro" id="IPR018076">
    <property type="entry name" value="T2SS_GspF_dom"/>
</dbReference>
<evidence type="ECO:0000313" key="9">
    <source>
        <dbReference type="Proteomes" id="UP001519288"/>
    </source>
</evidence>
<name>A0ABS4JFS6_9BACL</name>
<evidence type="ECO:0000256" key="3">
    <source>
        <dbReference type="ARBA" id="ARBA00022692"/>
    </source>
</evidence>
<evidence type="ECO:0000256" key="5">
    <source>
        <dbReference type="ARBA" id="ARBA00023136"/>
    </source>
</evidence>
<dbReference type="Proteomes" id="UP001519288">
    <property type="component" value="Unassembled WGS sequence"/>
</dbReference>
<dbReference type="PANTHER" id="PTHR35007">
    <property type="entry name" value="INTEGRAL MEMBRANE PROTEIN-RELATED"/>
    <property type="match status" value="1"/>
</dbReference>
<evidence type="ECO:0000313" key="8">
    <source>
        <dbReference type="EMBL" id="MBP2000557.1"/>
    </source>
</evidence>
<comment type="subcellular location">
    <subcellularLocation>
        <location evidence="1">Cell membrane</location>
        <topology evidence="1">Multi-pass membrane protein</topology>
    </subcellularLocation>
</comment>
<feature type="domain" description="Type II secretion system protein GspF" evidence="7">
    <location>
        <begin position="153"/>
        <end position="282"/>
    </location>
</feature>
<dbReference type="EMBL" id="JAGGLD010000002">
    <property type="protein sequence ID" value="MBP2000557.1"/>
    <property type="molecule type" value="Genomic_DNA"/>
</dbReference>
<reference evidence="8 9" key="1">
    <citation type="submission" date="2021-03" db="EMBL/GenBank/DDBJ databases">
        <title>Genomic Encyclopedia of Type Strains, Phase IV (KMG-IV): sequencing the most valuable type-strain genomes for metagenomic binning, comparative biology and taxonomic classification.</title>
        <authorList>
            <person name="Goeker M."/>
        </authorList>
    </citation>
    <scope>NUCLEOTIDE SEQUENCE [LARGE SCALE GENOMIC DNA]</scope>
    <source>
        <strain evidence="8 9">DSM 26806</strain>
    </source>
</reference>
<keyword evidence="9" id="KW-1185">Reference proteome</keyword>
<dbReference type="PANTHER" id="PTHR35007:SF1">
    <property type="entry name" value="PILUS ASSEMBLY PROTEIN"/>
    <property type="match status" value="1"/>
</dbReference>
<gene>
    <name evidence="8" type="ORF">J2Z69_001588</name>
</gene>
<feature type="transmembrane region" description="Helical" evidence="6">
    <location>
        <begin position="46"/>
        <end position="64"/>
    </location>
</feature>
<feature type="transmembrane region" description="Helical" evidence="6">
    <location>
        <begin position="265"/>
        <end position="288"/>
    </location>
</feature>
<evidence type="ECO:0000256" key="1">
    <source>
        <dbReference type="ARBA" id="ARBA00004651"/>
    </source>
</evidence>
<evidence type="ECO:0000259" key="7">
    <source>
        <dbReference type="Pfam" id="PF00482"/>
    </source>
</evidence>
<proteinExistence type="predicted"/>
<evidence type="ECO:0000256" key="4">
    <source>
        <dbReference type="ARBA" id="ARBA00022989"/>
    </source>
</evidence>
<keyword evidence="3 6" id="KW-0812">Transmembrane</keyword>
<dbReference type="RefSeq" id="WP_209860863.1">
    <property type="nucleotide sequence ID" value="NZ_JAGGLD010000002.1"/>
</dbReference>
<evidence type="ECO:0000256" key="2">
    <source>
        <dbReference type="ARBA" id="ARBA00022475"/>
    </source>
</evidence>
<feature type="transmembrane region" description="Helical" evidence="6">
    <location>
        <begin position="84"/>
        <end position="106"/>
    </location>
</feature>
<comment type="caution">
    <text evidence="8">The sequence shown here is derived from an EMBL/GenBank/DDBJ whole genome shotgun (WGS) entry which is preliminary data.</text>
</comment>
<feature type="transmembrane region" description="Helical" evidence="6">
    <location>
        <begin position="112"/>
        <end position="131"/>
    </location>
</feature>
<sequence>MLLWSSLLLLFILCWVILYRLARSSYLDCTSYKMEGLRLQLLAPPMLYVLNKIQVAGRFPIFFFKIQRSVQKLSGARKVGDYTLIFLAEMLNYSYLFLVAGCIFSLCMGGDGMGFGLGCSLAVLVPLALIADLRKKVMIREQQIILELPELLSKIILLVGAGETVQKAIRLCLDRKKGQAEHPLYKELFQMSREMDSGYSFQQAIEAFSKRCAIQEVSSFSTAVLLNFKRGGQDFVLCLKDLSYTLWEKRKAVSRTRGEQASSKLVFPMVLLFVIIVILMGAPAFMAMSL</sequence>
<evidence type="ECO:0000256" key="6">
    <source>
        <dbReference type="SAM" id="Phobius"/>
    </source>
</evidence>
<keyword evidence="5 6" id="KW-0472">Membrane</keyword>
<protein>
    <submittedName>
        <fullName evidence="8">Tight adherence protein C</fullName>
    </submittedName>
</protein>
<dbReference type="Pfam" id="PF00482">
    <property type="entry name" value="T2SSF"/>
    <property type="match status" value="1"/>
</dbReference>
<keyword evidence="4 6" id="KW-1133">Transmembrane helix</keyword>
<organism evidence="8 9">
    <name type="scientific">Paenibacillus shirakamiensis</name>
    <dbReference type="NCBI Taxonomy" id="1265935"/>
    <lineage>
        <taxon>Bacteria</taxon>
        <taxon>Bacillati</taxon>
        <taxon>Bacillota</taxon>
        <taxon>Bacilli</taxon>
        <taxon>Bacillales</taxon>
        <taxon>Paenibacillaceae</taxon>
        <taxon>Paenibacillus</taxon>
    </lineage>
</organism>